<dbReference type="RefSeq" id="WP_337704562.1">
    <property type="nucleotide sequence ID" value="NZ_JBBEGM010000007.1"/>
</dbReference>
<reference evidence="1 2" key="1">
    <citation type="submission" date="2024-03" db="EMBL/GenBank/DDBJ databases">
        <title>Actinomycetospora sp. OC33-EN07, a novel actinomycete isolated from wild orchid (Aerides multiflora).</title>
        <authorList>
            <person name="Suriyachadkun C."/>
        </authorList>
    </citation>
    <scope>NUCLEOTIDE SEQUENCE [LARGE SCALE GENOMIC DNA]</scope>
    <source>
        <strain evidence="1 2">OC33-EN07</strain>
    </source>
</reference>
<dbReference type="Proteomes" id="UP001369736">
    <property type="component" value="Unassembled WGS sequence"/>
</dbReference>
<protein>
    <submittedName>
        <fullName evidence="1">Uncharacterized protein</fullName>
    </submittedName>
</protein>
<proteinExistence type="predicted"/>
<evidence type="ECO:0000313" key="2">
    <source>
        <dbReference type="Proteomes" id="UP001369736"/>
    </source>
</evidence>
<dbReference type="EMBL" id="JBBEGM010000007">
    <property type="protein sequence ID" value="MEJ2863205.1"/>
    <property type="molecule type" value="Genomic_DNA"/>
</dbReference>
<keyword evidence="2" id="KW-1185">Reference proteome</keyword>
<evidence type="ECO:0000313" key="1">
    <source>
        <dbReference type="EMBL" id="MEJ2863205.1"/>
    </source>
</evidence>
<organism evidence="1 2">
    <name type="scientific">Actinomycetospora flava</name>
    <dbReference type="NCBI Taxonomy" id="3129232"/>
    <lineage>
        <taxon>Bacteria</taxon>
        <taxon>Bacillati</taxon>
        <taxon>Actinomycetota</taxon>
        <taxon>Actinomycetes</taxon>
        <taxon>Pseudonocardiales</taxon>
        <taxon>Pseudonocardiaceae</taxon>
        <taxon>Actinomycetospora</taxon>
    </lineage>
</organism>
<accession>A0ABU8M8Y5</accession>
<name>A0ABU8M8Y5_9PSEU</name>
<comment type="caution">
    <text evidence="1">The sequence shown here is derived from an EMBL/GenBank/DDBJ whole genome shotgun (WGS) entry which is preliminary data.</text>
</comment>
<sequence length="103" mass="10993">MTPVWATALVHGCRPRDAGPEPADVRGNATVLPGPVRSRYRAAALHARRVLPTALGELVARELRDSAEFGYGDHGLADRVATQVLTMPAPPRCSPVSTRSLRG</sequence>
<gene>
    <name evidence="1" type="ORF">WCD58_18705</name>
</gene>